<dbReference type="InterPro" id="IPR050196">
    <property type="entry name" value="Cytochrome_P450_Monoox"/>
</dbReference>
<feature type="binding site" description="axial binding residue" evidence="14">
    <location>
        <position position="443"/>
    </location>
    <ligand>
        <name>heme</name>
        <dbReference type="ChEBI" id="CHEBI:30413"/>
    </ligand>
    <ligandPart>
        <name>Fe</name>
        <dbReference type="ChEBI" id="CHEBI:18248"/>
    </ligandPart>
</feature>
<dbReference type="PANTHER" id="PTHR24291:SF189">
    <property type="entry name" value="CYTOCHROME P450 4C3-RELATED"/>
    <property type="match status" value="1"/>
</dbReference>
<dbReference type="PRINTS" id="PR00463">
    <property type="entry name" value="EP450I"/>
</dbReference>
<keyword evidence="8" id="KW-0256">Endoplasmic reticulum</keyword>
<evidence type="ECO:0000256" key="15">
    <source>
        <dbReference type="RuleBase" id="RU000461"/>
    </source>
</evidence>
<comment type="subcellular location">
    <subcellularLocation>
        <location evidence="4">Endoplasmic reticulum membrane</location>
        <topology evidence="4">Peripheral membrane protein</topology>
    </subcellularLocation>
    <subcellularLocation>
        <location evidence="3">Microsome membrane</location>
        <topology evidence="3">Peripheral membrane protein</topology>
    </subcellularLocation>
</comment>
<keyword evidence="9" id="KW-0492">Microsome</keyword>
<accession>A0A0K8TUI0</accession>
<evidence type="ECO:0000313" key="17">
    <source>
        <dbReference type="EMBL" id="JAI18137.1"/>
    </source>
</evidence>
<protein>
    <submittedName>
        <fullName evidence="17">Cytochrome p450</fullName>
    </submittedName>
</protein>
<keyword evidence="6 14" id="KW-0349">Heme</keyword>
<dbReference type="Pfam" id="PF00067">
    <property type="entry name" value="p450"/>
    <property type="match status" value="1"/>
</dbReference>
<evidence type="ECO:0000256" key="1">
    <source>
        <dbReference type="ARBA" id="ARBA00001971"/>
    </source>
</evidence>
<keyword evidence="12 15" id="KW-0503">Monooxygenase</keyword>
<dbReference type="GO" id="GO:0005789">
    <property type="term" value="C:endoplasmic reticulum membrane"/>
    <property type="evidence" value="ECO:0007669"/>
    <property type="project" value="UniProtKB-SubCell"/>
</dbReference>
<evidence type="ECO:0000256" key="3">
    <source>
        <dbReference type="ARBA" id="ARBA00004174"/>
    </source>
</evidence>
<dbReference type="InterPro" id="IPR001128">
    <property type="entry name" value="Cyt_P450"/>
</dbReference>
<keyword evidence="7 14" id="KW-0479">Metal-binding</keyword>
<comment type="function">
    <text evidence="2">May be involved in the metabolism of insect hormones and in the breakdown of synthetic insecticides.</text>
</comment>
<keyword evidence="10 15" id="KW-0560">Oxidoreductase</keyword>
<dbReference type="PANTHER" id="PTHR24291">
    <property type="entry name" value="CYTOCHROME P450 FAMILY 4"/>
    <property type="match status" value="1"/>
</dbReference>
<evidence type="ECO:0000256" key="9">
    <source>
        <dbReference type="ARBA" id="ARBA00022848"/>
    </source>
</evidence>
<feature type="chain" id="PRO_5005520539" evidence="16">
    <location>
        <begin position="19"/>
        <end position="494"/>
    </location>
</feature>
<comment type="similarity">
    <text evidence="5 15">Belongs to the cytochrome P450 family.</text>
</comment>
<evidence type="ECO:0000256" key="5">
    <source>
        <dbReference type="ARBA" id="ARBA00010617"/>
    </source>
</evidence>
<dbReference type="SUPFAM" id="SSF48264">
    <property type="entry name" value="Cytochrome P450"/>
    <property type="match status" value="1"/>
</dbReference>
<evidence type="ECO:0000256" key="2">
    <source>
        <dbReference type="ARBA" id="ARBA00003690"/>
    </source>
</evidence>
<evidence type="ECO:0000256" key="7">
    <source>
        <dbReference type="ARBA" id="ARBA00022723"/>
    </source>
</evidence>
<evidence type="ECO:0000256" key="6">
    <source>
        <dbReference type="ARBA" id="ARBA00022617"/>
    </source>
</evidence>
<evidence type="ECO:0000256" key="12">
    <source>
        <dbReference type="ARBA" id="ARBA00023033"/>
    </source>
</evidence>
<dbReference type="GO" id="GO:0005506">
    <property type="term" value="F:iron ion binding"/>
    <property type="evidence" value="ECO:0007669"/>
    <property type="project" value="InterPro"/>
</dbReference>
<dbReference type="InterPro" id="IPR036396">
    <property type="entry name" value="Cyt_P450_sf"/>
</dbReference>
<keyword evidence="11 14" id="KW-0408">Iron</keyword>
<dbReference type="GO" id="GO:0004497">
    <property type="term" value="F:monooxygenase activity"/>
    <property type="evidence" value="ECO:0007669"/>
    <property type="project" value="UniProtKB-KW"/>
</dbReference>
<dbReference type="PROSITE" id="PS00086">
    <property type="entry name" value="CYTOCHROME_P450"/>
    <property type="match status" value="1"/>
</dbReference>
<keyword evidence="16" id="KW-0732">Signal</keyword>
<dbReference type="PRINTS" id="PR00385">
    <property type="entry name" value="P450"/>
</dbReference>
<feature type="signal peptide" evidence="16">
    <location>
        <begin position="1"/>
        <end position="18"/>
    </location>
</feature>
<evidence type="ECO:0000256" key="11">
    <source>
        <dbReference type="ARBA" id="ARBA00023004"/>
    </source>
</evidence>
<comment type="cofactor">
    <cofactor evidence="1 14">
        <name>heme</name>
        <dbReference type="ChEBI" id="CHEBI:30413"/>
    </cofactor>
</comment>
<reference evidence="17" key="1">
    <citation type="journal article" date="2015" name="PLoS ONE">
        <title>The Peripheral Olfactory Repertoire of the Lightbrown Apple Moth, Epiphyas postvittana.</title>
        <authorList>
            <person name="Corcoran J.A."/>
            <person name="Jordan M.D."/>
            <person name="Thrimawithana A.H."/>
            <person name="Crowhurst R.N."/>
            <person name="Newcomb R.D."/>
        </authorList>
    </citation>
    <scope>NUCLEOTIDE SEQUENCE</scope>
</reference>
<dbReference type="GO" id="GO:0016705">
    <property type="term" value="F:oxidoreductase activity, acting on paired donors, with incorporation or reduction of molecular oxygen"/>
    <property type="evidence" value="ECO:0007669"/>
    <property type="project" value="InterPro"/>
</dbReference>
<proteinExistence type="inferred from homology"/>
<name>A0A0K8TUI0_EPIPO</name>
<dbReference type="InterPro" id="IPR002401">
    <property type="entry name" value="Cyt_P450_E_grp-I"/>
</dbReference>
<evidence type="ECO:0000256" key="10">
    <source>
        <dbReference type="ARBA" id="ARBA00023002"/>
    </source>
</evidence>
<dbReference type="AlphaFoldDB" id="A0A0K8TUI0"/>
<organism evidence="17">
    <name type="scientific">Epiphyas postvittana</name>
    <name type="common">Light brown apple moth</name>
    <dbReference type="NCBI Taxonomy" id="65032"/>
    <lineage>
        <taxon>Eukaryota</taxon>
        <taxon>Metazoa</taxon>
        <taxon>Ecdysozoa</taxon>
        <taxon>Arthropoda</taxon>
        <taxon>Hexapoda</taxon>
        <taxon>Insecta</taxon>
        <taxon>Pterygota</taxon>
        <taxon>Neoptera</taxon>
        <taxon>Endopterygota</taxon>
        <taxon>Lepidoptera</taxon>
        <taxon>Glossata</taxon>
        <taxon>Ditrysia</taxon>
        <taxon>Tortricoidea</taxon>
        <taxon>Tortricidae</taxon>
        <taxon>Tortricinae</taxon>
        <taxon>Epiphyas</taxon>
    </lineage>
</organism>
<keyword evidence="13" id="KW-0472">Membrane</keyword>
<evidence type="ECO:0000256" key="8">
    <source>
        <dbReference type="ARBA" id="ARBA00022824"/>
    </source>
</evidence>
<sequence>MFLLYFVLCCVCAVFVRFKWRAKNQRLLELAALTPTLKGGFPVLGNALVFHGDSVHLWKAFQRVMKETNAAGGVLAIWLGPSLHYMITDPEDAVMVMNNCLEKNRYIYDMGNVFLGSSLINADVSRWKRNRKLFNPSFSQHMLNRFQFVFNLQARNLVRSLEPLAGQGATTVWTQVADVAITTVCMTVLGISKANESLVSENYKAAVASIFAVFSERISKVILHPEMLFNMSPLKKTQDHLMKTIRSQSAQVVTQRKKERAAEKDDTKTRSSVGHRFESFLDILLDLVDDNLFEEHEVQDEMNSVISAGYDTLSTSIPYTLMLIGSHPEVQKKLYEEIITVVGPDEEITNHHNLPYLDAVFKESLRLYPPVPIISRDCDEEIQLKNYKLPAGCHCTIGLWAIQRLPIWGPDAEQFRPERWLNPGSLPTNLSAYCAFSIGKRNCLGKFYSVLFTKTVLSYVVRRFHISADINELKFKFEILLKPTGADRVTLELR</sequence>
<dbReference type="Gene3D" id="1.10.630.10">
    <property type="entry name" value="Cytochrome P450"/>
    <property type="match status" value="1"/>
</dbReference>
<dbReference type="GO" id="GO:0020037">
    <property type="term" value="F:heme binding"/>
    <property type="evidence" value="ECO:0007669"/>
    <property type="project" value="InterPro"/>
</dbReference>
<evidence type="ECO:0000256" key="14">
    <source>
        <dbReference type="PIRSR" id="PIRSR602401-1"/>
    </source>
</evidence>
<dbReference type="EMBL" id="GCVX01000093">
    <property type="protein sequence ID" value="JAI18137.1"/>
    <property type="molecule type" value="Transcribed_RNA"/>
</dbReference>
<evidence type="ECO:0000256" key="13">
    <source>
        <dbReference type="ARBA" id="ARBA00023136"/>
    </source>
</evidence>
<evidence type="ECO:0000256" key="16">
    <source>
        <dbReference type="SAM" id="SignalP"/>
    </source>
</evidence>
<evidence type="ECO:0000256" key="4">
    <source>
        <dbReference type="ARBA" id="ARBA00004406"/>
    </source>
</evidence>
<dbReference type="InterPro" id="IPR017972">
    <property type="entry name" value="Cyt_P450_CS"/>
</dbReference>